<organism evidence="5 6">
    <name type="scientific">Penaeus vannamei</name>
    <name type="common">Whiteleg shrimp</name>
    <name type="synonym">Litopenaeus vannamei</name>
    <dbReference type="NCBI Taxonomy" id="6689"/>
    <lineage>
        <taxon>Eukaryota</taxon>
        <taxon>Metazoa</taxon>
        <taxon>Ecdysozoa</taxon>
        <taxon>Arthropoda</taxon>
        <taxon>Crustacea</taxon>
        <taxon>Multicrustacea</taxon>
        <taxon>Malacostraca</taxon>
        <taxon>Eumalacostraca</taxon>
        <taxon>Eucarida</taxon>
        <taxon>Decapoda</taxon>
        <taxon>Dendrobranchiata</taxon>
        <taxon>Penaeoidea</taxon>
        <taxon>Penaeidae</taxon>
        <taxon>Penaeus</taxon>
    </lineage>
</organism>
<dbReference type="GO" id="GO:0031573">
    <property type="term" value="P:mitotic intra-S DNA damage checkpoint signaling"/>
    <property type="evidence" value="ECO:0007669"/>
    <property type="project" value="TreeGrafter"/>
</dbReference>
<dbReference type="InterPro" id="IPR016580">
    <property type="entry name" value="HUS1"/>
</dbReference>
<dbReference type="GO" id="GO:0000723">
    <property type="term" value="P:telomere maintenance"/>
    <property type="evidence" value="ECO:0007669"/>
    <property type="project" value="TreeGrafter"/>
</dbReference>
<sequence>MKFRGKMTDIMCIKQFTVVVNTVARLAKVCTLRITPQKVFFIINDAGAVGSSPGLWAELDQGHFFNEFNMEGVSEENNEIYLELQPDKLSRTLNSLKSSQSARSVKIKLTRKHSPCLTLEAELPSLSVHARLVVHDVPVQLIPRRQWHLYHEPEMPQFQASVYLPPLRQLKHVIERMKTLSPYVSLSANRRGTLVVGVTTDTVKVSTHFRHLPMPVWEGQEDSMESAPEELHTATVDIKKFALFLHGEQGGPTKVICNIVEDRTIHMFLINDDVTLQYFLPAATNT</sequence>
<dbReference type="GO" id="GO:0000724">
    <property type="term" value="P:double-strand break repair via homologous recombination"/>
    <property type="evidence" value="ECO:0007669"/>
    <property type="project" value="TreeGrafter"/>
</dbReference>
<dbReference type="EMBL" id="QCYY01003260">
    <property type="protein sequence ID" value="ROT64372.1"/>
    <property type="molecule type" value="Genomic_DNA"/>
</dbReference>
<dbReference type="OrthoDB" id="10063861at2759"/>
<evidence type="ECO:0000256" key="3">
    <source>
        <dbReference type="ARBA" id="ARBA00023242"/>
    </source>
</evidence>
<dbReference type="Proteomes" id="UP000283509">
    <property type="component" value="Unassembled WGS sequence"/>
</dbReference>
<evidence type="ECO:0000256" key="1">
    <source>
        <dbReference type="ARBA" id="ARBA00004123"/>
    </source>
</evidence>
<comment type="subcellular location">
    <subcellularLocation>
        <location evidence="1">Nucleus</location>
    </subcellularLocation>
</comment>
<proteinExistence type="inferred from homology"/>
<reference evidence="5 6" key="2">
    <citation type="submission" date="2019-01" db="EMBL/GenBank/DDBJ databases">
        <title>The decoding of complex shrimp genome reveals the adaptation for benthos swimmer, frequently molting mechanism and breeding impact on genome.</title>
        <authorList>
            <person name="Sun Y."/>
            <person name="Gao Y."/>
            <person name="Yu Y."/>
        </authorList>
    </citation>
    <scope>NUCLEOTIDE SEQUENCE [LARGE SCALE GENOMIC DNA]</scope>
    <source>
        <tissue evidence="5">Muscle</tissue>
    </source>
</reference>
<dbReference type="Gene3D" id="3.70.10.10">
    <property type="match status" value="1"/>
</dbReference>
<evidence type="ECO:0000256" key="2">
    <source>
        <dbReference type="ARBA" id="ARBA00005563"/>
    </source>
</evidence>
<dbReference type="PIRSF" id="PIRSF011312">
    <property type="entry name" value="Cell_cycle_HUS1"/>
    <property type="match status" value="1"/>
</dbReference>
<comment type="caution">
    <text evidence="5">The sequence shown here is derived from an EMBL/GenBank/DDBJ whole genome shotgun (WGS) entry which is preliminary data.</text>
</comment>
<dbReference type="PANTHER" id="PTHR12900">
    <property type="entry name" value="MITOTIC AND DNA DAMAGE CHECKPOINT PROTEIN HUS1"/>
    <property type="match status" value="1"/>
</dbReference>
<dbReference type="AlphaFoldDB" id="A0A3R7MKV7"/>
<dbReference type="GO" id="GO:0035861">
    <property type="term" value="C:site of double-strand break"/>
    <property type="evidence" value="ECO:0007669"/>
    <property type="project" value="TreeGrafter"/>
</dbReference>
<gene>
    <name evidence="5" type="ORF">C7M84_017716</name>
</gene>
<accession>A0A3R7MKV7</accession>
<dbReference type="STRING" id="6689.A0A3R7MKV7"/>
<dbReference type="GO" id="GO:0030896">
    <property type="term" value="C:checkpoint clamp complex"/>
    <property type="evidence" value="ECO:0007669"/>
    <property type="project" value="InterPro"/>
</dbReference>
<dbReference type="Pfam" id="PF04005">
    <property type="entry name" value="Hus1"/>
    <property type="match status" value="1"/>
</dbReference>
<dbReference type="GO" id="GO:0044778">
    <property type="term" value="P:meiotic DNA integrity checkpoint signaling"/>
    <property type="evidence" value="ECO:0007669"/>
    <property type="project" value="TreeGrafter"/>
</dbReference>
<dbReference type="GO" id="GO:0006289">
    <property type="term" value="P:nucleotide-excision repair"/>
    <property type="evidence" value="ECO:0007669"/>
    <property type="project" value="TreeGrafter"/>
</dbReference>
<keyword evidence="6" id="KW-1185">Reference proteome</keyword>
<evidence type="ECO:0000313" key="6">
    <source>
        <dbReference type="Proteomes" id="UP000283509"/>
    </source>
</evidence>
<reference evidence="5 6" key="1">
    <citation type="submission" date="2018-04" db="EMBL/GenBank/DDBJ databases">
        <authorList>
            <person name="Zhang X."/>
            <person name="Yuan J."/>
            <person name="Li F."/>
            <person name="Xiang J."/>
        </authorList>
    </citation>
    <scope>NUCLEOTIDE SEQUENCE [LARGE SCALE GENOMIC DNA]</scope>
    <source>
        <tissue evidence="5">Muscle</tissue>
    </source>
</reference>
<evidence type="ECO:0000313" key="5">
    <source>
        <dbReference type="EMBL" id="ROT64372.1"/>
    </source>
</evidence>
<keyword evidence="3" id="KW-0539">Nucleus</keyword>
<dbReference type="PANTHER" id="PTHR12900:SF0">
    <property type="entry name" value="CHECKPOINT PROTEIN"/>
    <property type="match status" value="1"/>
</dbReference>
<dbReference type="GO" id="GO:0033314">
    <property type="term" value="P:mitotic DNA replication checkpoint signaling"/>
    <property type="evidence" value="ECO:0007669"/>
    <property type="project" value="TreeGrafter"/>
</dbReference>
<comment type="similarity">
    <text evidence="2 4">Belongs to the HUS1 family.</text>
</comment>
<evidence type="ECO:0000256" key="4">
    <source>
        <dbReference type="PIRNR" id="PIRNR011312"/>
    </source>
</evidence>
<name>A0A3R7MKV7_PENVA</name>
<dbReference type="GO" id="GO:0005730">
    <property type="term" value="C:nucleolus"/>
    <property type="evidence" value="ECO:0007669"/>
    <property type="project" value="InterPro"/>
</dbReference>
<dbReference type="InterPro" id="IPR007150">
    <property type="entry name" value="HUS1/Mec3"/>
</dbReference>
<protein>
    <recommendedName>
        <fullName evidence="4">Checkpoint protein</fullName>
    </recommendedName>
</protein>